<dbReference type="STRING" id="485916.Dtox_3147"/>
<evidence type="ECO:0000313" key="3">
    <source>
        <dbReference type="EMBL" id="ACV63892.1"/>
    </source>
</evidence>
<dbReference type="EMBL" id="CP001720">
    <property type="protein sequence ID" value="ACV63892.1"/>
    <property type="molecule type" value="Genomic_DNA"/>
</dbReference>
<organism evidence="3 4">
    <name type="scientific">Desulfofarcimen acetoxidans (strain ATCC 49208 / DSM 771 / KCTC 5769 / VKM B-1644 / 5575)</name>
    <name type="common">Desulfotomaculum acetoxidans</name>
    <dbReference type="NCBI Taxonomy" id="485916"/>
    <lineage>
        <taxon>Bacteria</taxon>
        <taxon>Bacillati</taxon>
        <taxon>Bacillota</taxon>
        <taxon>Clostridia</taxon>
        <taxon>Eubacteriales</taxon>
        <taxon>Peptococcaceae</taxon>
        <taxon>Desulfofarcimen</taxon>
    </lineage>
</organism>
<dbReference type="Gene3D" id="3.30.457.10">
    <property type="entry name" value="Copper amine oxidase-like, N-terminal domain"/>
    <property type="match status" value="1"/>
</dbReference>
<dbReference type="InterPro" id="IPR036582">
    <property type="entry name" value="Mao_N_sf"/>
</dbReference>
<evidence type="ECO:0000256" key="1">
    <source>
        <dbReference type="SAM" id="SignalP"/>
    </source>
</evidence>
<dbReference type="KEGG" id="dae:Dtox_3147"/>
<dbReference type="SUPFAM" id="SSF55383">
    <property type="entry name" value="Copper amine oxidase, domain N"/>
    <property type="match status" value="1"/>
</dbReference>
<evidence type="ECO:0000259" key="2">
    <source>
        <dbReference type="Pfam" id="PF07833"/>
    </source>
</evidence>
<dbReference type="RefSeq" id="WP_015758584.1">
    <property type="nucleotide sequence ID" value="NC_013216.1"/>
</dbReference>
<accession>C8W4K6</accession>
<dbReference type="Pfam" id="PF07833">
    <property type="entry name" value="Cu_amine_oxidN1"/>
    <property type="match status" value="1"/>
</dbReference>
<feature type="domain" description="Copper amine oxidase-like N-terminal" evidence="2">
    <location>
        <begin position="42"/>
        <end position="149"/>
    </location>
</feature>
<dbReference type="eggNOG" id="COG3858">
    <property type="taxonomic scope" value="Bacteria"/>
</dbReference>
<dbReference type="HOGENOM" id="CLU_852177_0_0_9"/>
<dbReference type="Proteomes" id="UP000002217">
    <property type="component" value="Chromosome"/>
</dbReference>
<proteinExistence type="predicted"/>
<dbReference type="InterPro" id="IPR012854">
    <property type="entry name" value="Cu_amine_oxidase-like_N"/>
</dbReference>
<feature type="chain" id="PRO_5002993585" evidence="1">
    <location>
        <begin position="24"/>
        <end position="331"/>
    </location>
</feature>
<feature type="signal peptide" evidence="1">
    <location>
        <begin position="1"/>
        <end position="23"/>
    </location>
</feature>
<protein>
    <submittedName>
        <fullName evidence="3">Copper amine oxidase domain protein</fullName>
    </submittedName>
</protein>
<gene>
    <name evidence="3" type="ordered locus">Dtox_3147</name>
</gene>
<dbReference type="OrthoDB" id="268113at2"/>
<reference evidence="3 4" key="1">
    <citation type="journal article" date="2009" name="Stand. Genomic Sci.">
        <title>Complete genome sequence of Desulfotomaculum acetoxidans type strain (5575).</title>
        <authorList>
            <person name="Spring S."/>
            <person name="Lapidus A."/>
            <person name="Schroder M."/>
            <person name="Gleim D."/>
            <person name="Sims D."/>
            <person name="Meincke L."/>
            <person name="Glavina Del Rio T."/>
            <person name="Tice H."/>
            <person name="Copeland A."/>
            <person name="Cheng J.F."/>
            <person name="Lucas S."/>
            <person name="Chen F."/>
            <person name="Nolan M."/>
            <person name="Bruce D."/>
            <person name="Goodwin L."/>
            <person name="Pitluck S."/>
            <person name="Ivanova N."/>
            <person name="Mavromatis K."/>
            <person name="Mikhailova N."/>
            <person name="Pati A."/>
            <person name="Chen A."/>
            <person name="Palaniappan K."/>
            <person name="Land M."/>
            <person name="Hauser L."/>
            <person name="Chang Y.J."/>
            <person name="Jeffries C.D."/>
            <person name="Chain P."/>
            <person name="Saunders E."/>
            <person name="Brettin T."/>
            <person name="Detter J.C."/>
            <person name="Goker M."/>
            <person name="Bristow J."/>
            <person name="Eisen J.A."/>
            <person name="Markowitz V."/>
            <person name="Hugenholtz P."/>
            <person name="Kyrpides N.C."/>
            <person name="Klenk H.P."/>
            <person name="Han C."/>
        </authorList>
    </citation>
    <scope>NUCLEOTIDE SEQUENCE [LARGE SCALE GENOMIC DNA]</scope>
    <source>
        <strain evidence="4">ATCC 49208 / DSM 771 / VKM B-1644</strain>
    </source>
</reference>
<dbReference type="AlphaFoldDB" id="C8W4K6"/>
<name>C8W4K6_DESAS</name>
<evidence type="ECO:0000313" key="4">
    <source>
        <dbReference type="Proteomes" id="UP000002217"/>
    </source>
</evidence>
<sequence length="331" mass="37390">MKRFLITVSLLSIIVLSSTMVSAYTDSTDNLNCSPTDVRVLINGKQLTFDQEPLLVKDRILVPLRKITESLGAIVKWDQGIQMVTVQKGNIVIGLNIDSDVGFKEPDIIFTLEQPPILVNGRTMVSLRFLAEGLGTQVSWDEKSRTVYISEGDFMKLDQPVETDNEQNQSGNTDNNNYYKFYHEVAGEQGICPPEEAKTYVLKQNLLKTIKDVQFTPTRFVEYGPTDTMVVGNDDSGREKAVWLTKSPYGGRISLTGYVLTDDGVSKEMVYSKLAEKGINHENVQKIYIAPYSINHIDWFVIAEQDGKKYCYCFDYKTGDIFIENILMNIN</sequence>
<keyword evidence="4" id="KW-1185">Reference proteome</keyword>
<keyword evidence="1" id="KW-0732">Signal</keyword>